<accession>A0AA42DQU2</accession>
<dbReference type="GO" id="GO:0008745">
    <property type="term" value="F:N-acetylmuramoyl-L-alanine amidase activity"/>
    <property type="evidence" value="ECO:0007669"/>
    <property type="project" value="UniProtKB-EC"/>
</dbReference>
<comment type="catalytic activity">
    <reaction evidence="1">
        <text>Hydrolyzes the link between N-acetylmuramoyl residues and L-amino acid residues in certain cell-wall glycopeptides.</text>
        <dbReference type="EC" id="3.5.1.28"/>
    </reaction>
</comment>
<dbReference type="Gene3D" id="3.40.80.10">
    <property type="entry name" value="Peptidoglycan recognition protein-like"/>
    <property type="match status" value="1"/>
</dbReference>
<evidence type="ECO:0000256" key="3">
    <source>
        <dbReference type="ARBA" id="ARBA00022801"/>
    </source>
</evidence>
<evidence type="ECO:0000313" key="6">
    <source>
        <dbReference type="EMBL" id="MDA3733183.1"/>
    </source>
</evidence>
<name>A0AA42DQU2_9FIRM</name>
<evidence type="ECO:0000256" key="4">
    <source>
        <dbReference type="ARBA" id="ARBA00023316"/>
    </source>
</evidence>
<dbReference type="GO" id="GO:0009254">
    <property type="term" value="P:peptidoglycan turnover"/>
    <property type="evidence" value="ECO:0007669"/>
    <property type="project" value="TreeGrafter"/>
</dbReference>
<reference evidence="6" key="1">
    <citation type="journal article" date="2023" name="Int. J. Syst. Evol. Microbiol.">
        <title>&lt;i&gt;Holtiella tumoricola&lt;/i&gt; gen. nov. sp. nov., isolated from a human clinical sample.</title>
        <authorList>
            <person name="Allen-Vercoe E."/>
            <person name="Daigneault M.C."/>
            <person name="Vancuren S.J."/>
            <person name="Cochrane K."/>
            <person name="O'Neal L.L."/>
            <person name="Sankaranarayanan K."/>
            <person name="Lawson P.A."/>
        </authorList>
    </citation>
    <scope>NUCLEOTIDE SEQUENCE</scope>
    <source>
        <strain evidence="6">CC70A</strain>
    </source>
</reference>
<dbReference type="Pfam" id="PF01510">
    <property type="entry name" value="Amidase_2"/>
    <property type="match status" value="1"/>
</dbReference>
<keyword evidence="4" id="KW-0961">Cell wall biogenesis/degradation</keyword>
<proteinExistence type="predicted"/>
<dbReference type="PANTHER" id="PTHR30417">
    <property type="entry name" value="N-ACETYLMURAMOYL-L-ALANINE AMIDASE AMID"/>
    <property type="match status" value="1"/>
</dbReference>
<dbReference type="InterPro" id="IPR036505">
    <property type="entry name" value="Amidase/PGRP_sf"/>
</dbReference>
<feature type="domain" description="N-acetylmuramoyl-L-alanine amidase" evidence="5">
    <location>
        <begin position="17"/>
        <end position="147"/>
    </location>
</feature>
<dbReference type="RefSeq" id="WP_271013070.1">
    <property type="nucleotide sequence ID" value="NZ_JAQIFT010000061.1"/>
</dbReference>
<dbReference type="SUPFAM" id="SSF55846">
    <property type="entry name" value="N-acetylmuramoyl-L-alanine amidase-like"/>
    <property type="match status" value="1"/>
</dbReference>
<dbReference type="PANTHER" id="PTHR30417:SF1">
    <property type="entry name" value="N-ACETYLMURAMOYL-L-ALANINE AMIDASE AMID"/>
    <property type="match status" value="1"/>
</dbReference>
<dbReference type="Proteomes" id="UP001169242">
    <property type="component" value="Unassembled WGS sequence"/>
</dbReference>
<keyword evidence="7" id="KW-1185">Reference proteome</keyword>
<dbReference type="GO" id="GO:0071555">
    <property type="term" value="P:cell wall organization"/>
    <property type="evidence" value="ECO:0007669"/>
    <property type="project" value="UniProtKB-KW"/>
</dbReference>
<dbReference type="SMART" id="SM00644">
    <property type="entry name" value="Ami_2"/>
    <property type="match status" value="1"/>
</dbReference>
<organism evidence="6 7">
    <name type="scientific">Holtiella tumoricola</name>
    <dbReference type="NCBI Taxonomy" id="3018743"/>
    <lineage>
        <taxon>Bacteria</taxon>
        <taxon>Bacillati</taxon>
        <taxon>Bacillota</taxon>
        <taxon>Clostridia</taxon>
        <taxon>Lachnospirales</taxon>
        <taxon>Cellulosilyticaceae</taxon>
        <taxon>Holtiella</taxon>
    </lineage>
</organism>
<dbReference type="GO" id="GO:0009253">
    <property type="term" value="P:peptidoglycan catabolic process"/>
    <property type="evidence" value="ECO:0007669"/>
    <property type="project" value="InterPro"/>
</dbReference>
<gene>
    <name evidence="6" type="ORF">PBV87_17030</name>
</gene>
<dbReference type="EMBL" id="JAQIFT010000061">
    <property type="protein sequence ID" value="MDA3733183.1"/>
    <property type="molecule type" value="Genomic_DNA"/>
</dbReference>
<evidence type="ECO:0000313" key="7">
    <source>
        <dbReference type="Proteomes" id="UP001169242"/>
    </source>
</evidence>
<dbReference type="AlphaFoldDB" id="A0AA42DQU2"/>
<evidence type="ECO:0000256" key="2">
    <source>
        <dbReference type="ARBA" id="ARBA00011901"/>
    </source>
</evidence>
<sequence>MSLQLSIQSQLLTPNPYSRPSLPLRQVKKLVIHWVANPASSALANRNYFENLKQGTRGIYASSHYIVGLGGEIIQCIPDTEQAYHAKNANTYSLGIEVCHPDWEGQFDTSTYKALTQFLAKLCMTYTLDPATDILRHYDITGKVCPKFYVHHPAHFTKLKADVASIIKEVYIHTPAQPPLPLSPPVPPAPDSIILEVNKVLVDAAAFIYKGNYYIRLRDLECNMLQVTYDPTRNIPILTVLSP</sequence>
<dbReference type="InterPro" id="IPR002502">
    <property type="entry name" value="Amidase_domain"/>
</dbReference>
<dbReference type="CDD" id="cd06583">
    <property type="entry name" value="PGRP"/>
    <property type="match status" value="1"/>
</dbReference>
<dbReference type="EC" id="3.5.1.28" evidence="2"/>
<dbReference type="InterPro" id="IPR051206">
    <property type="entry name" value="NAMLAA_amidase_2"/>
</dbReference>
<comment type="caution">
    <text evidence="6">The sequence shown here is derived from an EMBL/GenBank/DDBJ whole genome shotgun (WGS) entry which is preliminary data.</text>
</comment>
<evidence type="ECO:0000259" key="5">
    <source>
        <dbReference type="SMART" id="SM00644"/>
    </source>
</evidence>
<keyword evidence="3" id="KW-0378">Hydrolase</keyword>
<evidence type="ECO:0000256" key="1">
    <source>
        <dbReference type="ARBA" id="ARBA00001561"/>
    </source>
</evidence>
<protein>
    <recommendedName>
        <fullName evidence="2">N-acetylmuramoyl-L-alanine amidase</fullName>
        <ecNumber evidence="2">3.5.1.28</ecNumber>
    </recommendedName>
</protein>